<dbReference type="Pfam" id="PF05278">
    <property type="entry name" value="PEARLI-4"/>
    <property type="match status" value="1"/>
</dbReference>
<dbReference type="EMBL" id="JBCNJP010000012">
    <property type="protein sequence ID" value="KAK9069829.1"/>
    <property type="molecule type" value="Genomic_DNA"/>
</dbReference>
<reference evidence="3 4" key="1">
    <citation type="submission" date="2024-04" db="EMBL/GenBank/DDBJ databases">
        <title>The reference genome of an endangered Asteraceae, Deinandra increscens subsp. villosa, native to the Central Coast of California.</title>
        <authorList>
            <person name="Guilliams M."/>
            <person name="Hasenstab-Lehman K."/>
            <person name="Meyer R."/>
            <person name="Mcevoy S."/>
        </authorList>
    </citation>
    <scope>NUCLEOTIDE SEQUENCE [LARGE SCALE GENOMIC DNA]</scope>
    <source>
        <tissue evidence="3">Leaf</tissue>
    </source>
</reference>
<sequence>MVKTEEHDWRDEDTPKKKELYFDATVTIRCHIAVARDIQSKLRQGSARSELFRRTCFGSWLDVQSTSNDPLLVHLILQTQYRPVGSHNALYFHVGGQDLRFGPEEFCLITGMRFGPYHLGQGGAYITLRERVFGYVPKLKLSHVKHVFDYSLDQLSDLDAVRVCLLMLLEFGFMGRESKNFVDPALLQLVEDLDSWNTFPWGSYVWKVVYEQLHNKLEKCAARIPSIATMKQLSYSLQGFIWAFKIWIFEVFPYARNFAIKHGGIPRAISWGKSSRVTHELALQLVTNATMHGFEPLQVLAPTLAERETDWWRASHPYFDSFAYDSSPQTKKARLSSPPQSSVKVCNLLVDDIANSTTMPVEDIADATTSHRTTERRENVENKIEKPVVMTHLTNPEECVDELWKARQPHCVKTEMPMTSDLFGFSDRLEDHVVAGTVSSEGDIVCVQGYTVKQRVAPVLEAIFKKHGDIAAACVFKPASMRSSFLEIICEVVIRIQTNDNLEKTEEIEQQVLAMEAANIDVSWLRVHLEAICKRKEASKKCGLLLEMKANAILVKKAAQMDLRAQRNELAAAQKRVEQAERCVTVFRIVEKNLNDNILESKVNIDSWAREQVL</sequence>
<dbReference type="InterPro" id="IPR015410">
    <property type="entry name" value="DUF1985"/>
</dbReference>
<evidence type="ECO:0000313" key="3">
    <source>
        <dbReference type="EMBL" id="KAK9069829.1"/>
    </source>
</evidence>
<dbReference type="InterPro" id="IPR007942">
    <property type="entry name" value="PLipase-like"/>
</dbReference>
<evidence type="ECO:0000256" key="1">
    <source>
        <dbReference type="SAM" id="Coils"/>
    </source>
</evidence>
<keyword evidence="1" id="KW-0175">Coiled coil</keyword>
<proteinExistence type="predicted"/>
<gene>
    <name evidence="3" type="ORF">SSX86_010225</name>
</gene>
<organism evidence="3 4">
    <name type="scientific">Deinandra increscens subsp. villosa</name>
    <dbReference type="NCBI Taxonomy" id="3103831"/>
    <lineage>
        <taxon>Eukaryota</taxon>
        <taxon>Viridiplantae</taxon>
        <taxon>Streptophyta</taxon>
        <taxon>Embryophyta</taxon>
        <taxon>Tracheophyta</taxon>
        <taxon>Spermatophyta</taxon>
        <taxon>Magnoliopsida</taxon>
        <taxon>eudicotyledons</taxon>
        <taxon>Gunneridae</taxon>
        <taxon>Pentapetalae</taxon>
        <taxon>asterids</taxon>
        <taxon>campanulids</taxon>
        <taxon>Asterales</taxon>
        <taxon>Asteraceae</taxon>
        <taxon>Asteroideae</taxon>
        <taxon>Heliantheae alliance</taxon>
        <taxon>Madieae</taxon>
        <taxon>Madiinae</taxon>
        <taxon>Deinandra</taxon>
    </lineage>
</organism>
<feature type="coiled-coil region" evidence="1">
    <location>
        <begin position="556"/>
        <end position="583"/>
    </location>
</feature>
<accession>A0AAP0D7M0</accession>
<feature type="domain" description="DUF1985" evidence="2">
    <location>
        <begin position="87"/>
        <end position="209"/>
    </location>
</feature>
<keyword evidence="4" id="KW-1185">Reference proteome</keyword>
<dbReference type="PANTHER" id="PTHR35358">
    <property type="entry name" value="OS06G0711100 PROTEIN"/>
    <property type="match status" value="1"/>
</dbReference>
<dbReference type="Proteomes" id="UP001408789">
    <property type="component" value="Unassembled WGS sequence"/>
</dbReference>
<dbReference type="PANTHER" id="PTHR35358:SF18">
    <property type="entry name" value="PHOSPHOLIPASE-LIKE PROTEIN-RELATED"/>
    <property type="match status" value="1"/>
</dbReference>
<comment type="caution">
    <text evidence="3">The sequence shown here is derived from an EMBL/GenBank/DDBJ whole genome shotgun (WGS) entry which is preliminary data.</text>
</comment>
<dbReference type="Pfam" id="PF09331">
    <property type="entry name" value="DUF1985"/>
    <property type="match status" value="1"/>
</dbReference>
<protein>
    <recommendedName>
        <fullName evidence="2">DUF1985 domain-containing protein</fullName>
    </recommendedName>
</protein>
<name>A0AAP0D7M0_9ASTR</name>
<dbReference type="AlphaFoldDB" id="A0AAP0D7M0"/>
<evidence type="ECO:0000259" key="2">
    <source>
        <dbReference type="Pfam" id="PF09331"/>
    </source>
</evidence>
<evidence type="ECO:0000313" key="4">
    <source>
        <dbReference type="Proteomes" id="UP001408789"/>
    </source>
</evidence>